<name>A0A348WQ07_9GAMM</name>
<dbReference type="InterPro" id="IPR036679">
    <property type="entry name" value="FlgN-like_sf"/>
</dbReference>
<organism evidence="4 5">
    <name type="scientific">Idiomarina baltica</name>
    <dbReference type="NCBI Taxonomy" id="190892"/>
    <lineage>
        <taxon>Bacteria</taxon>
        <taxon>Pseudomonadati</taxon>
        <taxon>Pseudomonadota</taxon>
        <taxon>Gammaproteobacteria</taxon>
        <taxon>Alteromonadales</taxon>
        <taxon>Idiomarinaceae</taxon>
        <taxon>Idiomarina</taxon>
    </lineage>
</organism>
<evidence type="ECO:0000256" key="1">
    <source>
        <dbReference type="ARBA" id="ARBA00002397"/>
    </source>
</evidence>
<keyword evidence="4" id="KW-0282">Flagellum</keyword>
<dbReference type="InterPro" id="IPR007809">
    <property type="entry name" value="FlgN-like"/>
</dbReference>
<protein>
    <submittedName>
        <fullName evidence="4">Flagellar biosynthesis protein FlgN</fullName>
    </submittedName>
</protein>
<dbReference type="Pfam" id="PF05130">
    <property type="entry name" value="FlgN"/>
    <property type="match status" value="1"/>
</dbReference>
<evidence type="ECO:0000313" key="4">
    <source>
        <dbReference type="EMBL" id="HAR56619.1"/>
    </source>
</evidence>
<evidence type="ECO:0000313" key="5">
    <source>
        <dbReference type="Proteomes" id="UP000262878"/>
    </source>
</evidence>
<accession>A0A348WQ07</accession>
<comment type="function">
    <text evidence="1">Required for the efficient initiation of filament assembly.</text>
</comment>
<gene>
    <name evidence="4" type="ORF">DCR58_07520</name>
</gene>
<keyword evidence="3" id="KW-1005">Bacterial flagellum biogenesis</keyword>
<dbReference type="RefSeq" id="WP_006954844.1">
    <property type="nucleotide sequence ID" value="NZ_DBGH01000067.1"/>
</dbReference>
<proteinExistence type="inferred from homology"/>
<keyword evidence="4" id="KW-0969">Cilium</keyword>
<comment type="similarity">
    <text evidence="2">Belongs to the FlgN family.</text>
</comment>
<dbReference type="Gene3D" id="1.20.58.300">
    <property type="entry name" value="FlgN-like"/>
    <property type="match status" value="1"/>
</dbReference>
<keyword evidence="4" id="KW-0966">Cell projection</keyword>
<dbReference type="Proteomes" id="UP000262878">
    <property type="component" value="Unassembled WGS sequence"/>
</dbReference>
<dbReference type="EMBL" id="DMUP01000173">
    <property type="protein sequence ID" value="HAR56619.1"/>
    <property type="molecule type" value="Genomic_DNA"/>
</dbReference>
<evidence type="ECO:0000256" key="2">
    <source>
        <dbReference type="ARBA" id="ARBA00007703"/>
    </source>
</evidence>
<dbReference type="AlphaFoldDB" id="A0A348WQ07"/>
<evidence type="ECO:0000256" key="3">
    <source>
        <dbReference type="ARBA" id="ARBA00022795"/>
    </source>
</evidence>
<comment type="caution">
    <text evidence="4">The sequence shown here is derived from an EMBL/GenBank/DDBJ whole genome shotgun (WGS) entry which is preliminary data.</text>
</comment>
<dbReference type="GO" id="GO:0044780">
    <property type="term" value="P:bacterial-type flagellum assembly"/>
    <property type="evidence" value="ECO:0007669"/>
    <property type="project" value="InterPro"/>
</dbReference>
<dbReference type="STRING" id="314276.OS145_10957"/>
<dbReference type="SUPFAM" id="SSF140566">
    <property type="entry name" value="FlgN-like"/>
    <property type="match status" value="1"/>
</dbReference>
<reference evidence="4 5" key="1">
    <citation type="journal article" date="2018" name="Nat. Biotechnol.">
        <title>A standardized bacterial taxonomy based on genome phylogeny substantially revises the tree of life.</title>
        <authorList>
            <person name="Parks D.H."/>
            <person name="Chuvochina M."/>
            <person name="Waite D.W."/>
            <person name="Rinke C."/>
            <person name="Skarshewski A."/>
            <person name="Chaumeil P.A."/>
            <person name="Hugenholtz P."/>
        </authorList>
    </citation>
    <scope>NUCLEOTIDE SEQUENCE [LARGE SCALE GENOMIC DNA]</scope>
    <source>
        <strain evidence="4">UBA9360</strain>
    </source>
</reference>
<sequence>MSTPLTEVLDLMTQTLEQLRECQHHELTAVVEREHARVAELTDIKATLVEQLQEYDAFIAQHPDKSLLQSDDELAAQMRTINDLLARVKQQSDVNEQVVNRTLSNIEQLKQTIIRHASQARGDTVTYDSKGRIR</sequence>